<reference evidence="3" key="1">
    <citation type="submission" date="2016-10" db="EMBL/GenBank/DDBJ databases">
        <authorList>
            <person name="Varghese N."/>
            <person name="Submissions S."/>
        </authorList>
    </citation>
    <scope>NUCLEOTIDE SEQUENCE [LARGE SCALE GENOMIC DNA]</scope>
    <source>
        <strain evidence="3">DSM 22376</strain>
    </source>
</reference>
<dbReference type="STRING" id="150146.SAMN05443667_101275"/>
<accession>A0A1H3WWK5</accession>
<keyword evidence="1" id="KW-0472">Membrane</keyword>
<dbReference type="EMBL" id="FNRD01000001">
    <property type="protein sequence ID" value="SDZ91519.1"/>
    <property type="molecule type" value="Genomic_DNA"/>
</dbReference>
<dbReference type="RefSeq" id="WP_091083621.1">
    <property type="nucleotide sequence ID" value="NZ_FNRD01000001.1"/>
</dbReference>
<gene>
    <name evidence="2" type="ORF">SAMN05443667_101275</name>
</gene>
<dbReference type="Proteomes" id="UP000198951">
    <property type="component" value="Unassembled WGS sequence"/>
</dbReference>
<name>A0A1H3WWK5_9FLAO</name>
<keyword evidence="1" id="KW-1133">Transmembrane helix</keyword>
<protein>
    <submittedName>
        <fullName evidence="2">Uncharacterized protein</fullName>
    </submittedName>
</protein>
<evidence type="ECO:0000313" key="3">
    <source>
        <dbReference type="Proteomes" id="UP000198951"/>
    </source>
</evidence>
<keyword evidence="3" id="KW-1185">Reference proteome</keyword>
<proteinExistence type="predicted"/>
<organism evidence="2 3">
    <name type="scientific">Flavobacterium gillisiae</name>
    <dbReference type="NCBI Taxonomy" id="150146"/>
    <lineage>
        <taxon>Bacteria</taxon>
        <taxon>Pseudomonadati</taxon>
        <taxon>Bacteroidota</taxon>
        <taxon>Flavobacteriia</taxon>
        <taxon>Flavobacteriales</taxon>
        <taxon>Flavobacteriaceae</taxon>
        <taxon>Flavobacterium</taxon>
    </lineage>
</organism>
<evidence type="ECO:0000313" key="2">
    <source>
        <dbReference type="EMBL" id="SDZ91519.1"/>
    </source>
</evidence>
<keyword evidence="1" id="KW-0812">Transmembrane</keyword>
<dbReference type="AlphaFoldDB" id="A0A1H3WWK5"/>
<sequence length="61" mass="7091">MKTLTENTDLLIRIVLVLGFILAVALIIEMKYIDRKLDKLKEEEIKRKNNNKGPLLTIKPK</sequence>
<feature type="transmembrane region" description="Helical" evidence="1">
    <location>
        <begin position="12"/>
        <end position="33"/>
    </location>
</feature>
<evidence type="ECO:0000256" key="1">
    <source>
        <dbReference type="SAM" id="Phobius"/>
    </source>
</evidence>